<dbReference type="Pfam" id="PF00226">
    <property type="entry name" value="DnaJ"/>
    <property type="match status" value="1"/>
</dbReference>
<sequence length="839" mass="91852">MSSHPPDPPAAKKKSHPGKATSKACPAIKAAQEGHLQALQGLPAEEVLNASDHNGCSCFHWAAGNGHLQLCDFLLDLRAALEGTTWNQRTALHYAARNGQTEVCQWLVTKRAEPFALARDEVSPLQLAVWQNHLETSRWLVERAGADPLQRNRFGCSVAHWLSQAPRERAGRDGSELLPLAEWLKSKGCDFAAVQNHGHNCLHKAAWAGHLELCRWLRDRCHLRDSLQDHAGNFAADLAQMAKHFTLATWLRQEMSTAKLSSCRRLGVPETASPEAIREAYLQLVRSHHPDSRHCHDEGEEFSRLHQAYRHLTRDHGCGAQSNPRHEQHLMLQWYGHEGDVEAQTEMQMFKSRLLTVIGEFGEKGLPLSSLRKKYAQVWSGSALPEPKDFGLRKGCGLLEMLRHVAGDVLVVEMQASHDQSRLLTGFVQVLKRMVPDKNVQVFLSAMALLQALSQVQLRQLRRAEAHSAFEPLMLLLVERLGDGNVRAHGGGGAPGKGLEDRVREVNFGGSSALPVAGSGLIVRCLVETFGLELLRADAGVLEISAGKGELACALRNRYQVPVTCAEPRPLDLRRVVQRLRWSAESAAAGNGRHSTPVDLPENCCRSSRIFAPVHLRIFWHQGVLKDPEALARSWNLAHQVRWCASGLSQAEDLHGEEPYLSKGVPFRQLELTEYYTRPEAAASADSSCQQLPAEGEVLYDQPEDAEVDESGPGSDALCPGRAAPACGACTVVELGGGSAPPALAAVRGLCEVCSLVVALHADQAAEAAVRFAAERGKAFAVVPCCVYAEDFPQRRLSSGRLVRSLAELIEYLAALADGVEVTTLPFSGKNTVIYARPQ</sequence>
<protein>
    <recommendedName>
        <fullName evidence="3">J domain-containing protein</fullName>
    </recommendedName>
</protein>
<organism evidence="4 5">
    <name type="scientific">Durusdinium trenchii</name>
    <dbReference type="NCBI Taxonomy" id="1381693"/>
    <lineage>
        <taxon>Eukaryota</taxon>
        <taxon>Sar</taxon>
        <taxon>Alveolata</taxon>
        <taxon>Dinophyceae</taxon>
        <taxon>Suessiales</taxon>
        <taxon>Symbiodiniaceae</taxon>
        <taxon>Durusdinium</taxon>
    </lineage>
</organism>
<feature type="domain" description="J" evidence="3">
    <location>
        <begin position="261"/>
        <end position="330"/>
    </location>
</feature>
<dbReference type="SMART" id="SM00271">
    <property type="entry name" value="DnaJ"/>
    <property type="match status" value="1"/>
</dbReference>
<dbReference type="InterPro" id="IPR002110">
    <property type="entry name" value="Ankyrin_rpt"/>
</dbReference>
<keyword evidence="1" id="KW-0040">ANK repeat</keyword>
<dbReference type="PANTHER" id="PTHR36971:SF1">
    <property type="entry name" value="METHYLTRANSFERASE DOMAIN-CONTAINING PROTEIN"/>
    <property type="match status" value="1"/>
</dbReference>
<dbReference type="SUPFAM" id="SSF46565">
    <property type="entry name" value="Chaperone J-domain"/>
    <property type="match status" value="1"/>
</dbReference>
<dbReference type="Pfam" id="PF00023">
    <property type="entry name" value="Ank"/>
    <property type="match status" value="1"/>
</dbReference>
<dbReference type="Pfam" id="PF21040">
    <property type="entry name" value="CEP104-like_TOG"/>
    <property type="match status" value="1"/>
</dbReference>
<dbReference type="PROSITE" id="PS50088">
    <property type="entry name" value="ANK_REPEAT"/>
    <property type="match status" value="1"/>
</dbReference>
<keyword evidence="5" id="KW-1185">Reference proteome</keyword>
<feature type="region of interest" description="Disordered" evidence="2">
    <location>
        <begin position="1"/>
        <end position="23"/>
    </location>
</feature>
<dbReference type="Proteomes" id="UP001642484">
    <property type="component" value="Unassembled WGS sequence"/>
</dbReference>
<evidence type="ECO:0000313" key="4">
    <source>
        <dbReference type="EMBL" id="CAK9048824.1"/>
    </source>
</evidence>
<dbReference type="InterPro" id="IPR001623">
    <property type="entry name" value="DnaJ_domain"/>
</dbReference>
<dbReference type="InterPro" id="IPR036770">
    <property type="entry name" value="Ankyrin_rpt-contain_sf"/>
</dbReference>
<dbReference type="PROSITE" id="PS50297">
    <property type="entry name" value="ANK_REP_REGION"/>
    <property type="match status" value="1"/>
</dbReference>
<dbReference type="InterPro" id="IPR011989">
    <property type="entry name" value="ARM-like"/>
</dbReference>
<dbReference type="Gene3D" id="1.10.287.110">
    <property type="entry name" value="DnaJ domain"/>
    <property type="match status" value="1"/>
</dbReference>
<dbReference type="SUPFAM" id="SSF48403">
    <property type="entry name" value="Ankyrin repeat"/>
    <property type="match status" value="1"/>
</dbReference>
<dbReference type="PROSITE" id="PS50076">
    <property type="entry name" value="DNAJ_2"/>
    <property type="match status" value="1"/>
</dbReference>
<dbReference type="InterPro" id="IPR036869">
    <property type="entry name" value="J_dom_sf"/>
</dbReference>
<accession>A0ABP0MBE3</accession>
<evidence type="ECO:0000259" key="3">
    <source>
        <dbReference type="PROSITE" id="PS50076"/>
    </source>
</evidence>
<dbReference type="Gene3D" id="1.25.40.20">
    <property type="entry name" value="Ankyrin repeat-containing domain"/>
    <property type="match status" value="2"/>
</dbReference>
<evidence type="ECO:0000313" key="5">
    <source>
        <dbReference type="Proteomes" id="UP001642484"/>
    </source>
</evidence>
<dbReference type="SMART" id="SM00248">
    <property type="entry name" value="ANK"/>
    <property type="match status" value="4"/>
</dbReference>
<name>A0ABP0MBE3_9DINO</name>
<dbReference type="PANTHER" id="PTHR36971">
    <property type="entry name" value="UNNAMED PRODUCT"/>
    <property type="match status" value="1"/>
</dbReference>
<comment type="caution">
    <text evidence="4">The sequence shown here is derived from an EMBL/GenBank/DDBJ whole genome shotgun (WGS) entry which is preliminary data.</text>
</comment>
<feature type="repeat" description="ANK" evidence="1">
    <location>
        <begin position="87"/>
        <end position="119"/>
    </location>
</feature>
<evidence type="ECO:0000256" key="1">
    <source>
        <dbReference type="PROSITE-ProRule" id="PRU00023"/>
    </source>
</evidence>
<proteinExistence type="predicted"/>
<dbReference type="EMBL" id="CAXAMN010016669">
    <property type="protein sequence ID" value="CAK9048824.1"/>
    <property type="molecule type" value="Genomic_DNA"/>
</dbReference>
<dbReference type="CDD" id="cd06257">
    <property type="entry name" value="DnaJ"/>
    <property type="match status" value="1"/>
</dbReference>
<dbReference type="Gene3D" id="1.25.10.10">
    <property type="entry name" value="Leucine-rich Repeat Variant"/>
    <property type="match status" value="1"/>
</dbReference>
<evidence type="ECO:0000256" key="2">
    <source>
        <dbReference type="SAM" id="MobiDB-lite"/>
    </source>
</evidence>
<gene>
    <name evidence="4" type="ORF">CCMP2556_LOCUS25097</name>
</gene>
<dbReference type="Pfam" id="PF12796">
    <property type="entry name" value="Ank_2"/>
    <property type="match status" value="1"/>
</dbReference>
<reference evidence="4 5" key="1">
    <citation type="submission" date="2024-02" db="EMBL/GenBank/DDBJ databases">
        <authorList>
            <person name="Chen Y."/>
            <person name="Shah S."/>
            <person name="Dougan E. K."/>
            <person name="Thang M."/>
            <person name="Chan C."/>
        </authorList>
    </citation>
    <scope>NUCLEOTIDE SEQUENCE [LARGE SCALE GENOMIC DNA]</scope>
</reference>